<keyword evidence="8" id="KW-0238">DNA-binding</keyword>
<keyword evidence="6 11" id="KW-0862">Zinc</keyword>
<evidence type="ECO:0000313" key="16">
    <source>
        <dbReference type="Proteomes" id="UP001176940"/>
    </source>
</evidence>
<reference evidence="15" key="1">
    <citation type="submission" date="2023-07" db="EMBL/GenBank/DDBJ databases">
        <authorList>
            <person name="Stuckert A."/>
        </authorList>
    </citation>
    <scope>NUCLEOTIDE SEQUENCE</scope>
</reference>
<evidence type="ECO:0000256" key="6">
    <source>
        <dbReference type="ARBA" id="ARBA00022833"/>
    </source>
</evidence>
<feature type="compositionally biased region" description="Acidic residues" evidence="12">
    <location>
        <begin position="119"/>
        <end position="139"/>
    </location>
</feature>
<keyword evidence="10" id="KW-0539">Nucleus</keyword>
<feature type="compositionally biased region" description="Basic and acidic residues" evidence="12">
    <location>
        <begin position="512"/>
        <end position="529"/>
    </location>
</feature>
<dbReference type="InterPro" id="IPR036855">
    <property type="entry name" value="Znf_CCCH_sf"/>
</dbReference>
<keyword evidence="5 11" id="KW-0863">Zinc-finger</keyword>
<keyword evidence="3" id="KW-0678">Repressor</keyword>
<evidence type="ECO:0000256" key="11">
    <source>
        <dbReference type="PROSITE-ProRule" id="PRU00723"/>
    </source>
</evidence>
<dbReference type="CDD" id="cd20384">
    <property type="entry name" value="Tudor_ZGPAT"/>
    <property type="match status" value="1"/>
</dbReference>
<dbReference type="InterPro" id="IPR000571">
    <property type="entry name" value="Znf_CCCH"/>
</dbReference>
<dbReference type="PROSITE" id="PS50103">
    <property type="entry name" value="ZF_C3H1"/>
    <property type="match status" value="1"/>
</dbReference>
<evidence type="ECO:0000259" key="13">
    <source>
        <dbReference type="PROSITE" id="PS50103"/>
    </source>
</evidence>
<evidence type="ECO:0000256" key="2">
    <source>
        <dbReference type="ARBA" id="ARBA00022414"/>
    </source>
</evidence>
<dbReference type="PANTHER" id="PTHR46297:SF1">
    <property type="entry name" value="ZINC FINGER CCCH-TYPE WITH G PATCH DOMAIN-CONTAINING PROTEIN"/>
    <property type="match status" value="1"/>
</dbReference>
<evidence type="ECO:0000256" key="10">
    <source>
        <dbReference type="ARBA" id="ARBA00023242"/>
    </source>
</evidence>
<protein>
    <recommendedName>
        <fullName evidence="2">Zinc finger CCCH-type with G patch domain-containing protein</fullName>
    </recommendedName>
</protein>
<dbReference type="Gene3D" id="2.30.30.1190">
    <property type="match status" value="1"/>
</dbReference>
<dbReference type="InterPro" id="IPR000467">
    <property type="entry name" value="G_patch_dom"/>
</dbReference>
<feature type="domain" description="C3H1-type" evidence="13">
    <location>
        <begin position="185"/>
        <end position="211"/>
    </location>
</feature>
<feature type="region of interest" description="Disordered" evidence="12">
    <location>
        <begin position="379"/>
        <end position="411"/>
    </location>
</feature>
<dbReference type="PANTHER" id="PTHR46297">
    <property type="entry name" value="ZINC FINGER CCCH-TYPE WITH G PATCH DOMAIN-CONTAINING PROTEIN"/>
    <property type="match status" value="1"/>
</dbReference>
<name>A0ABN9L610_9NEOB</name>
<evidence type="ECO:0000256" key="1">
    <source>
        <dbReference type="ARBA" id="ARBA00004123"/>
    </source>
</evidence>
<dbReference type="Proteomes" id="UP001176940">
    <property type="component" value="Unassembled WGS sequence"/>
</dbReference>
<feature type="region of interest" description="Disordered" evidence="12">
    <location>
        <begin position="113"/>
        <end position="145"/>
    </location>
</feature>
<gene>
    <name evidence="15" type="ORF">RIMI_LOCUS4632966</name>
</gene>
<comment type="caution">
    <text evidence="15">The sequence shown here is derived from an EMBL/GenBank/DDBJ whole genome shotgun (WGS) entry which is preliminary data.</text>
</comment>
<evidence type="ECO:0000256" key="12">
    <source>
        <dbReference type="SAM" id="MobiDB-lite"/>
    </source>
</evidence>
<evidence type="ECO:0000256" key="4">
    <source>
        <dbReference type="ARBA" id="ARBA00022723"/>
    </source>
</evidence>
<feature type="compositionally biased region" description="Basic residues" evidence="12">
    <location>
        <begin position="381"/>
        <end position="399"/>
    </location>
</feature>
<evidence type="ECO:0000256" key="8">
    <source>
        <dbReference type="ARBA" id="ARBA00023125"/>
    </source>
</evidence>
<feature type="domain" description="G-patch" evidence="14">
    <location>
        <begin position="331"/>
        <end position="377"/>
    </location>
</feature>
<feature type="zinc finger region" description="C3H1-type" evidence="11">
    <location>
        <begin position="185"/>
        <end position="211"/>
    </location>
</feature>
<dbReference type="Gene3D" id="2.30.30.140">
    <property type="match status" value="1"/>
</dbReference>
<accession>A0ABN9L610</accession>
<evidence type="ECO:0000256" key="7">
    <source>
        <dbReference type="ARBA" id="ARBA00023015"/>
    </source>
</evidence>
<evidence type="ECO:0000256" key="3">
    <source>
        <dbReference type="ARBA" id="ARBA00022491"/>
    </source>
</evidence>
<dbReference type="InterPro" id="IPR041367">
    <property type="entry name" value="Znf-CCCH_4"/>
</dbReference>
<dbReference type="SMART" id="SM00443">
    <property type="entry name" value="G_patch"/>
    <property type="match status" value="1"/>
</dbReference>
<evidence type="ECO:0000256" key="9">
    <source>
        <dbReference type="ARBA" id="ARBA00023163"/>
    </source>
</evidence>
<organism evidence="15 16">
    <name type="scientific">Ranitomeya imitator</name>
    <name type="common">mimic poison frog</name>
    <dbReference type="NCBI Taxonomy" id="111125"/>
    <lineage>
        <taxon>Eukaryota</taxon>
        <taxon>Metazoa</taxon>
        <taxon>Chordata</taxon>
        <taxon>Craniata</taxon>
        <taxon>Vertebrata</taxon>
        <taxon>Euteleostomi</taxon>
        <taxon>Amphibia</taxon>
        <taxon>Batrachia</taxon>
        <taxon>Anura</taxon>
        <taxon>Neobatrachia</taxon>
        <taxon>Hyloidea</taxon>
        <taxon>Dendrobatidae</taxon>
        <taxon>Dendrobatinae</taxon>
        <taxon>Ranitomeya</taxon>
    </lineage>
</organism>
<proteinExistence type="predicted"/>
<evidence type="ECO:0000256" key="5">
    <source>
        <dbReference type="ARBA" id="ARBA00022771"/>
    </source>
</evidence>
<comment type="subcellular location">
    <subcellularLocation>
        <location evidence="1">Nucleus</location>
    </subcellularLocation>
</comment>
<keyword evidence="4 11" id="KW-0479">Metal-binding</keyword>
<evidence type="ECO:0000259" key="14">
    <source>
        <dbReference type="PROSITE" id="PS50174"/>
    </source>
</evidence>
<keyword evidence="7" id="KW-0805">Transcription regulation</keyword>
<dbReference type="PROSITE" id="PS50174">
    <property type="entry name" value="G_PATCH"/>
    <property type="match status" value="1"/>
</dbReference>
<dbReference type="SUPFAM" id="SSF90229">
    <property type="entry name" value="CCCH zinc finger"/>
    <property type="match status" value="1"/>
</dbReference>
<sequence>MASSRLMLMFPFADCSSVIRLSQDNMDEESLVSAVQTYRAQLEQVTLTLHGDVDPAQRADLLQLQGDLQQLIELTESSLLSVQKSNLLSALGEPPPSSSQDDEYEAFKEAIGELSNEGEPLETTDPNSEEEEDEEDEESSGMKVKAPYYSTWGTLEYHNAMVVGSEHMENGGAGVRVLYLYPTHKAMKPCPYFLDGKCRFNENCRFSHGQVVPVSELRVFEEPDLSNLRIDTPCLAKHEDGIWYPARIIDIDDNFYTVKFDSLLLKDAVLEADAIIPPLRESDSSSSDEDDVDDSGYAKGKCKVGFRFLMDNEEVGVTPCSSEFAGWEAHTRGIGSKLMARMGYEIGKGLGKNSEGRVEPVQAVVLPKGKSLDQCLEFQQRKQKGGRPVPKAKKKRQSKAPRVEQSGNTRRNIFDFLNEKLEHNSSLKQTAESGIERKGKEVYNASKDSKRALNIALAQTTEKIQQKQREIGRMAEALARNVGRDSVVSVQLESRLSNARSELADLQQQERSLQREQKKADTHKKMTQF</sequence>
<keyword evidence="9" id="KW-0804">Transcription</keyword>
<feature type="region of interest" description="Disordered" evidence="12">
    <location>
        <begin position="500"/>
        <end position="529"/>
    </location>
</feature>
<dbReference type="Pfam" id="PF18044">
    <property type="entry name" value="zf-CCCH_4"/>
    <property type="match status" value="1"/>
</dbReference>
<dbReference type="SUPFAM" id="SSF63748">
    <property type="entry name" value="Tudor/PWWP/MBT"/>
    <property type="match status" value="1"/>
</dbReference>
<evidence type="ECO:0000313" key="15">
    <source>
        <dbReference type="EMBL" id="CAJ0931189.1"/>
    </source>
</evidence>
<keyword evidence="16" id="KW-1185">Reference proteome</keyword>
<dbReference type="Pfam" id="PF01585">
    <property type="entry name" value="G-patch"/>
    <property type="match status" value="1"/>
</dbReference>
<dbReference type="SMART" id="SM00356">
    <property type="entry name" value="ZnF_C3H1"/>
    <property type="match status" value="1"/>
</dbReference>
<dbReference type="EMBL" id="CAUEEQ010007554">
    <property type="protein sequence ID" value="CAJ0931189.1"/>
    <property type="molecule type" value="Genomic_DNA"/>
</dbReference>